<dbReference type="InterPro" id="IPR002155">
    <property type="entry name" value="Thiolase"/>
</dbReference>
<evidence type="ECO:0000256" key="2">
    <source>
        <dbReference type="ARBA" id="ARBA00022679"/>
    </source>
</evidence>
<proteinExistence type="inferred from homology"/>
<dbReference type="NCBIfam" id="TIGR01930">
    <property type="entry name" value="AcCoA-C-Actrans"/>
    <property type="match status" value="1"/>
</dbReference>
<protein>
    <submittedName>
        <fullName evidence="7">Acetyl-CoA acetyltransferase</fullName>
    </submittedName>
</protein>
<feature type="domain" description="Thiolase C-terminal" evidence="6">
    <location>
        <begin position="265"/>
        <end position="364"/>
    </location>
</feature>
<evidence type="ECO:0000259" key="5">
    <source>
        <dbReference type="Pfam" id="PF00108"/>
    </source>
</evidence>
<reference evidence="7 8" key="1">
    <citation type="submission" date="2014-10" db="EMBL/GenBank/DDBJ databases">
        <title>Genome sequence of Ponticoccus sp. strain UMTAT08 isolated from clonal culture of toxic dinoflagellate Alexandrium tamiyavanichii.</title>
        <authorList>
            <person name="Gan H.Y."/>
            <person name="Muhd D.-D."/>
            <person name="Mohd Noor M.E."/>
            <person name="Yeong Y.S."/>
            <person name="Usup G."/>
        </authorList>
    </citation>
    <scope>NUCLEOTIDE SEQUENCE [LARGE SCALE GENOMIC DNA]</scope>
    <source>
        <strain evidence="7 8">UMTAT08</strain>
    </source>
</reference>
<keyword evidence="8" id="KW-1185">Reference proteome</keyword>
<dbReference type="CDD" id="cd00751">
    <property type="entry name" value="thiolase"/>
    <property type="match status" value="1"/>
</dbReference>
<evidence type="ECO:0000256" key="3">
    <source>
        <dbReference type="ARBA" id="ARBA00023315"/>
    </source>
</evidence>
<evidence type="ECO:0000259" key="6">
    <source>
        <dbReference type="Pfam" id="PF02803"/>
    </source>
</evidence>
<evidence type="ECO:0000313" key="8">
    <source>
        <dbReference type="Proteomes" id="UP000030960"/>
    </source>
</evidence>
<dbReference type="RefSeq" id="WP_043141226.1">
    <property type="nucleotide sequence ID" value="NZ_JSUQ01000008.1"/>
</dbReference>
<keyword evidence="2 4" id="KW-0808">Transferase</keyword>
<dbReference type="InterPro" id="IPR020613">
    <property type="entry name" value="Thiolase_CS"/>
</dbReference>
<dbReference type="InterPro" id="IPR020616">
    <property type="entry name" value="Thiolase_N"/>
</dbReference>
<accession>A0A0B3S9G8</accession>
<dbReference type="GO" id="GO:0003988">
    <property type="term" value="F:acetyl-CoA C-acyltransferase activity"/>
    <property type="evidence" value="ECO:0007669"/>
    <property type="project" value="UniProtKB-ARBA"/>
</dbReference>
<dbReference type="AlphaFoldDB" id="A0A0B3S9G8"/>
<dbReference type="Pfam" id="PF00108">
    <property type="entry name" value="Thiolase_N"/>
    <property type="match status" value="1"/>
</dbReference>
<feature type="domain" description="Thiolase N-terminal" evidence="5">
    <location>
        <begin position="4"/>
        <end position="238"/>
    </location>
</feature>
<evidence type="ECO:0000313" key="7">
    <source>
        <dbReference type="EMBL" id="KHQ53321.1"/>
    </source>
</evidence>
<name>A0A0B3S9G8_9RHOB</name>
<dbReference type="PATRIC" id="fig|1515334.3.peg.2368"/>
<evidence type="ECO:0000256" key="1">
    <source>
        <dbReference type="ARBA" id="ARBA00010982"/>
    </source>
</evidence>
<dbReference type="Pfam" id="PF02803">
    <property type="entry name" value="Thiolase_C"/>
    <property type="match status" value="1"/>
</dbReference>
<gene>
    <name evidence="7" type="ORF">OA50_02349</name>
</gene>
<organism evidence="7 8">
    <name type="scientific">Mameliella alba</name>
    <dbReference type="NCBI Taxonomy" id="561184"/>
    <lineage>
        <taxon>Bacteria</taxon>
        <taxon>Pseudomonadati</taxon>
        <taxon>Pseudomonadota</taxon>
        <taxon>Alphaproteobacteria</taxon>
        <taxon>Rhodobacterales</taxon>
        <taxon>Roseobacteraceae</taxon>
        <taxon>Mameliella</taxon>
    </lineage>
</organism>
<dbReference type="Gene3D" id="3.40.47.10">
    <property type="match status" value="2"/>
</dbReference>
<comment type="caution">
    <text evidence="7">The sequence shown here is derived from an EMBL/GenBank/DDBJ whole genome shotgun (WGS) entry which is preliminary data.</text>
</comment>
<evidence type="ECO:0000256" key="4">
    <source>
        <dbReference type="RuleBase" id="RU003557"/>
    </source>
</evidence>
<dbReference type="PANTHER" id="PTHR18919">
    <property type="entry name" value="ACETYL-COA C-ACYLTRANSFERASE"/>
    <property type="match status" value="1"/>
</dbReference>
<comment type="similarity">
    <text evidence="1 4">Belongs to the thiolase-like superfamily. Thiolase family.</text>
</comment>
<dbReference type="SUPFAM" id="SSF53901">
    <property type="entry name" value="Thiolase-like"/>
    <property type="match status" value="2"/>
</dbReference>
<dbReference type="OrthoDB" id="7838428at2"/>
<sequence>MSGVRIVSALRTPVAPRGGALAGLQLHELGAPVLCRVIEAAGLEACQVDEVILGNALGAGGNPARMVALAAGLPDQVAGLTLDRQCCGGLDALVIGAALIASGKAEVVAAGGVESYSRRPLRLRTDPEGGPPMAYDRPPFTPWPERDPEMDDAAEALSAELGISRAAQDAWAVDSHRKALAADMTPEIVPLGGLQTDAFTRALTPRLAARAPRLCGTITAANAAVAADGAAFCLLVSERVAAELPDTGLAYRGGLTLGGRVDRPGLAPVAAIRKVLERADMDAGALSVAEVMEAYAVQAIACVNGAGLNPLIVNPGGGGLARGHPVGASGAINAVRLFHELRQRGGTGLATIAAAGGLGTAVLMSVS</sequence>
<dbReference type="InterPro" id="IPR020617">
    <property type="entry name" value="Thiolase_C"/>
</dbReference>
<dbReference type="InterPro" id="IPR016039">
    <property type="entry name" value="Thiolase-like"/>
</dbReference>
<dbReference type="PANTHER" id="PTHR18919:SF107">
    <property type="entry name" value="ACETYL-COA ACETYLTRANSFERASE, CYTOSOLIC"/>
    <property type="match status" value="1"/>
</dbReference>
<dbReference type="PIRSF" id="PIRSF000429">
    <property type="entry name" value="Ac-CoA_Ac_transf"/>
    <property type="match status" value="1"/>
</dbReference>
<keyword evidence="3 4" id="KW-0012">Acyltransferase</keyword>
<dbReference type="PROSITE" id="PS00737">
    <property type="entry name" value="THIOLASE_2"/>
    <property type="match status" value="1"/>
</dbReference>
<dbReference type="Proteomes" id="UP000030960">
    <property type="component" value="Unassembled WGS sequence"/>
</dbReference>
<dbReference type="EMBL" id="JSUQ01000008">
    <property type="protein sequence ID" value="KHQ53321.1"/>
    <property type="molecule type" value="Genomic_DNA"/>
</dbReference>
<dbReference type="STRING" id="561184.SAMN05216376_12620"/>